<gene>
    <name evidence="4" type="ORF">SAMN05421684_5937</name>
</gene>
<dbReference type="AlphaFoldDB" id="A0A1H3TMQ4"/>
<evidence type="ECO:0000256" key="2">
    <source>
        <dbReference type="ARBA" id="ARBA00023157"/>
    </source>
</evidence>
<dbReference type="Gene3D" id="2.60.120.200">
    <property type="match status" value="2"/>
</dbReference>
<dbReference type="InterPro" id="IPR042837">
    <property type="entry name" value="PTX3"/>
</dbReference>
<dbReference type="PANTHER" id="PTHR46943">
    <property type="entry name" value="PENTRAXIN-RELATED PROTEIN PTX3"/>
    <property type="match status" value="1"/>
</dbReference>
<dbReference type="SMART" id="SM00560">
    <property type="entry name" value="LamGL"/>
    <property type="match status" value="2"/>
</dbReference>
<dbReference type="GO" id="GO:0006955">
    <property type="term" value="P:immune response"/>
    <property type="evidence" value="ECO:0007669"/>
    <property type="project" value="InterPro"/>
</dbReference>
<name>A0A1H3TMQ4_9ACTN</name>
<evidence type="ECO:0000259" key="3">
    <source>
        <dbReference type="SMART" id="SM00560"/>
    </source>
</evidence>
<evidence type="ECO:0000313" key="4">
    <source>
        <dbReference type="EMBL" id="SDZ50629.1"/>
    </source>
</evidence>
<evidence type="ECO:0000256" key="1">
    <source>
        <dbReference type="ARBA" id="ARBA00022729"/>
    </source>
</evidence>
<accession>A0A1H3TMQ4</accession>
<dbReference type="Pfam" id="PF13385">
    <property type="entry name" value="Laminin_G_3"/>
    <property type="match status" value="2"/>
</dbReference>
<keyword evidence="1" id="KW-0732">Signal</keyword>
<dbReference type="RefSeq" id="WP_239083416.1">
    <property type="nucleotide sequence ID" value="NZ_BOND01000001.1"/>
</dbReference>
<organism evidence="4 5">
    <name type="scientific">Asanoa ishikariensis</name>
    <dbReference type="NCBI Taxonomy" id="137265"/>
    <lineage>
        <taxon>Bacteria</taxon>
        <taxon>Bacillati</taxon>
        <taxon>Actinomycetota</taxon>
        <taxon>Actinomycetes</taxon>
        <taxon>Micromonosporales</taxon>
        <taxon>Micromonosporaceae</taxon>
        <taxon>Asanoa</taxon>
    </lineage>
</organism>
<sequence length="1196" mass="126684">MVGAGWGRRWLSTAAVVLVVVTATAAVGAEVAAAEATSRACVTQAPSEREALAAAAACRQPVAVGGTRTEYTQVLAQPDGRLRFESAVVPQRTRRSDGSWADVDLRLRAGGDGRLRPRASVADVAFSAGGDGPLVSLTREGRSLGLSWPGRLPVPRVAGDSATYSGVFPDVDLVVRATHTGFTHVLVVKTAAAAADRRVRKLTLDASGDARLERLADGSLRAVDGGTLLAQAEPAVMWDSSSPVAAKSAAEPAPSTALAAGDGARTASVATRVTGDGDLELVPDATMFDRPDATFPLFIDPSWSVARSKWAYATSNGCTNTDYSVARVGLSPDGPCDGVRFRSFFEFPTAALSGKHIESAYVQMKLQHSWSCGNTWVHMYFSSAITATMKASWSAMKLATWLDSAEGHANKAGGCSDSPQPDMIMNFERDAVTTQVQTAATKSWNTLTVGFCACNELGEWESAQDRWKKFYPAQAKLVVDYDSKPGQPNGLRVAGVACPGTGVLTTGTLTPTFSAVYPDADTGQTLTGTYEWIEVPAGGIGTVTDTYPGRLSPPAKASATANARATTAAVTVVRNKTYAYRVTAVDPAPYDQWSGWSPWCQFAVDTAVPPAPTITPGAVPWPGLPVTFTLSTPATDVVKFRYGWSSPPTTEVAATGTTSRTATVTLTVPRYGQNILWVRGVDAVGNLGNIATREILVNRPTPPVARWGLETYPGQTQAQALADKQPALSFDTPLTATGVTWADGIRLAGGQTTRFNGTSSKAVTAGPAVNTAGSFSVAAWVRVDSFTGCGNLTVASADGNVSSGFTLEYDCWADRWRMRVPDRDGGTFVEAHSNSPTAIRRWTHVAGSWDEVDKKISLYVDGVLVSSVTPPSTWLASRGDGYIANGVFAVGRSRNFSADESFFKGEIADVQVFDRVLVAQDFTGQLATDPTSGGVDAEGILAPIQVGRWDFELARPCYVQDLADTCDAGDGTPFGRWLALTRGATIGAGNGGNGLRLDGWYFPEENPEPWQATQEYGRSAAKTGLTPPDGAGNQYTTWQDRPVLRTDESFTMSAWVNLDARDGSRTAVAQRGAHESGAWLKFLSTTGKWQFIVTDEDVTGSPGASVSSLSTADEGVWTHVVGVYDASRKQIRIYVNGALEGTQSVAFTPMAAAGPFLVGRTLWRDQLTDQWVGAIDGIAAFQGAMTDAQVRALYNA</sequence>
<keyword evidence="2" id="KW-1015">Disulfide bond</keyword>
<dbReference type="EMBL" id="FNQB01000003">
    <property type="protein sequence ID" value="SDZ50629.1"/>
    <property type="molecule type" value="Genomic_DNA"/>
</dbReference>
<keyword evidence="5" id="KW-1185">Reference proteome</keyword>
<feature type="domain" description="LamG-like jellyroll fold" evidence="3">
    <location>
        <begin position="773"/>
        <end position="920"/>
    </location>
</feature>
<dbReference type="STRING" id="137265.SAMN05421684_5937"/>
<evidence type="ECO:0000313" key="5">
    <source>
        <dbReference type="Proteomes" id="UP000199632"/>
    </source>
</evidence>
<reference evidence="5" key="1">
    <citation type="submission" date="2016-10" db="EMBL/GenBank/DDBJ databases">
        <authorList>
            <person name="Varghese N."/>
            <person name="Submissions S."/>
        </authorList>
    </citation>
    <scope>NUCLEOTIDE SEQUENCE [LARGE SCALE GENOMIC DNA]</scope>
    <source>
        <strain evidence="5">DSM 44718</strain>
    </source>
</reference>
<dbReference type="InterPro" id="IPR013320">
    <property type="entry name" value="ConA-like_dom_sf"/>
</dbReference>
<feature type="domain" description="LamG-like jellyroll fold" evidence="3">
    <location>
        <begin position="1048"/>
        <end position="1188"/>
    </location>
</feature>
<dbReference type="PANTHER" id="PTHR46943:SF1">
    <property type="entry name" value="PENTRAXIN-RELATED PROTEIN PTX3"/>
    <property type="match status" value="1"/>
</dbReference>
<proteinExistence type="predicted"/>
<dbReference type="SUPFAM" id="SSF49899">
    <property type="entry name" value="Concanavalin A-like lectins/glucanases"/>
    <property type="match status" value="2"/>
</dbReference>
<protein>
    <submittedName>
        <fullName evidence="4">Concanavalin A-like lectin/glucanases superfamily protein</fullName>
    </submittedName>
</protein>
<dbReference type="InterPro" id="IPR006558">
    <property type="entry name" value="LamG-like"/>
</dbReference>
<keyword evidence="4" id="KW-0430">Lectin</keyword>
<dbReference type="Proteomes" id="UP000199632">
    <property type="component" value="Unassembled WGS sequence"/>
</dbReference>
<dbReference type="GO" id="GO:0030246">
    <property type="term" value="F:carbohydrate binding"/>
    <property type="evidence" value="ECO:0007669"/>
    <property type="project" value="UniProtKB-KW"/>
</dbReference>